<name>A0A9Q0MKQ9_9DIPT</name>
<gene>
    <name evidence="1" type="ORF">Bhyg_17532</name>
</gene>
<reference evidence="1" key="1">
    <citation type="submission" date="2022-07" db="EMBL/GenBank/DDBJ databases">
        <authorList>
            <person name="Trinca V."/>
            <person name="Uliana J.V.C."/>
            <person name="Torres T.T."/>
            <person name="Ward R.J."/>
            <person name="Monesi N."/>
        </authorList>
    </citation>
    <scope>NUCLEOTIDE SEQUENCE</scope>
    <source>
        <strain evidence="1">HSMRA1968</strain>
        <tissue evidence="1">Whole embryos</tissue>
    </source>
</reference>
<organism evidence="1 2">
    <name type="scientific">Pseudolycoriella hygida</name>
    <dbReference type="NCBI Taxonomy" id="35572"/>
    <lineage>
        <taxon>Eukaryota</taxon>
        <taxon>Metazoa</taxon>
        <taxon>Ecdysozoa</taxon>
        <taxon>Arthropoda</taxon>
        <taxon>Hexapoda</taxon>
        <taxon>Insecta</taxon>
        <taxon>Pterygota</taxon>
        <taxon>Neoptera</taxon>
        <taxon>Endopterygota</taxon>
        <taxon>Diptera</taxon>
        <taxon>Nematocera</taxon>
        <taxon>Sciaroidea</taxon>
        <taxon>Sciaridae</taxon>
        <taxon>Pseudolycoriella</taxon>
    </lineage>
</organism>
<proteinExistence type="predicted"/>
<dbReference type="Proteomes" id="UP001151699">
    <property type="component" value="Unassembled WGS sequence"/>
</dbReference>
<dbReference type="AlphaFoldDB" id="A0A9Q0MKQ9"/>
<sequence>MLDGTSQQPTIGLNQPQTFYTNHSLPVNGIGTSIFLVNTRMSTHQVTAAHAQLGQYPMVSLTRSANQQQLLNASQPQQISGVASAQLINVSPIPVVSSMGQTYGYSQPPPTTMTSVYQQPFELGNYSYIPISQSLHTSQSIGVTGEINQSRGT</sequence>
<keyword evidence="2" id="KW-1185">Reference proteome</keyword>
<evidence type="ECO:0000313" key="1">
    <source>
        <dbReference type="EMBL" id="KAJ6621052.1"/>
    </source>
</evidence>
<accession>A0A9Q0MKQ9</accession>
<comment type="caution">
    <text evidence="1">The sequence shown here is derived from an EMBL/GenBank/DDBJ whole genome shotgun (WGS) entry which is preliminary data.</text>
</comment>
<dbReference type="EMBL" id="WJQU01003926">
    <property type="protein sequence ID" value="KAJ6621052.1"/>
    <property type="molecule type" value="Genomic_DNA"/>
</dbReference>
<evidence type="ECO:0000313" key="2">
    <source>
        <dbReference type="Proteomes" id="UP001151699"/>
    </source>
</evidence>
<protein>
    <submittedName>
        <fullName evidence="1">Uncharacterized protein</fullName>
    </submittedName>
</protein>